<sequence>KSFDLYLVATGASKKSEEIKAAMLMHCVGEQAVDVIDTLGLTEDELKVKDTIIAKLDAYFVPKTNESVERHKLNMRVQGSTESFNDFLQDLRNIAASCNFGNMKDDLIKDRIVCGIYNAKVKDRLLREDVLDLDKAIKICRAAKCTENHLKNLYDGQKTKIGIVDTSKSEKYDKGGKGSGRQNDGRNPRLSGGNHGAQTSRRSSGCQQGRTQGERRQYQGRGDDNAKKQTANECVRCGFENKKWETPTLFVKY</sequence>
<dbReference type="AlphaFoldDB" id="A0A151IJL5"/>
<organism evidence="2 3">
    <name type="scientific">Cyphomyrmex costatus</name>
    <dbReference type="NCBI Taxonomy" id="456900"/>
    <lineage>
        <taxon>Eukaryota</taxon>
        <taxon>Metazoa</taxon>
        <taxon>Ecdysozoa</taxon>
        <taxon>Arthropoda</taxon>
        <taxon>Hexapoda</taxon>
        <taxon>Insecta</taxon>
        <taxon>Pterygota</taxon>
        <taxon>Neoptera</taxon>
        <taxon>Endopterygota</taxon>
        <taxon>Hymenoptera</taxon>
        <taxon>Apocrita</taxon>
        <taxon>Aculeata</taxon>
        <taxon>Formicoidea</taxon>
        <taxon>Formicidae</taxon>
        <taxon>Myrmicinae</taxon>
        <taxon>Cyphomyrmex</taxon>
    </lineage>
</organism>
<dbReference type="Proteomes" id="UP000078542">
    <property type="component" value="Unassembled WGS sequence"/>
</dbReference>
<dbReference type="STRING" id="456900.A0A151IJL5"/>
<accession>A0A151IJL5</accession>
<feature type="compositionally biased region" description="Basic and acidic residues" evidence="1">
    <location>
        <begin position="167"/>
        <end position="176"/>
    </location>
</feature>
<keyword evidence="3" id="KW-1185">Reference proteome</keyword>
<reference evidence="2 3" key="1">
    <citation type="submission" date="2016-03" db="EMBL/GenBank/DDBJ databases">
        <title>Cyphomyrmex costatus WGS genome.</title>
        <authorList>
            <person name="Nygaard S."/>
            <person name="Hu H."/>
            <person name="Boomsma J."/>
            <person name="Zhang G."/>
        </authorList>
    </citation>
    <scope>NUCLEOTIDE SEQUENCE [LARGE SCALE GENOMIC DNA]</scope>
    <source>
        <strain evidence="2">MS0001</strain>
        <tissue evidence="2">Whole body</tissue>
    </source>
</reference>
<evidence type="ECO:0000313" key="2">
    <source>
        <dbReference type="EMBL" id="KYN03603.1"/>
    </source>
</evidence>
<feature type="non-terminal residue" evidence="2">
    <location>
        <position position="1"/>
    </location>
</feature>
<feature type="compositionally biased region" description="Basic and acidic residues" evidence="1">
    <location>
        <begin position="212"/>
        <end position="227"/>
    </location>
</feature>
<dbReference type="PANTHER" id="PTHR33198:SF8">
    <property type="entry name" value="CCHC-TYPE DOMAIN-CONTAINING PROTEIN"/>
    <property type="match status" value="1"/>
</dbReference>
<feature type="region of interest" description="Disordered" evidence="1">
    <location>
        <begin position="166"/>
        <end position="227"/>
    </location>
</feature>
<feature type="compositionally biased region" description="Polar residues" evidence="1">
    <location>
        <begin position="196"/>
        <end position="211"/>
    </location>
</feature>
<name>A0A151IJL5_9HYME</name>
<evidence type="ECO:0000256" key="1">
    <source>
        <dbReference type="SAM" id="MobiDB-lite"/>
    </source>
</evidence>
<evidence type="ECO:0000313" key="3">
    <source>
        <dbReference type="Proteomes" id="UP000078542"/>
    </source>
</evidence>
<proteinExistence type="predicted"/>
<dbReference type="EMBL" id="KQ977308">
    <property type="protein sequence ID" value="KYN03603.1"/>
    <property type="molecule type" value="Genomic_DNA"/>
</dbReference>
<gene>
    <name evidence="2" type="ORF">ALC62_05543</name>
</gene>
<dbReference type="PANTHER" id="PTHR33198">
    <property type="entry name" value="ANK_REP_REGION DOMAIN-CONTAINING PROTEIN-RELATED"/>
    <property type="match status" value="1"/>
</dbReference>
<protein>
    <submittedName>
        <fullName evidence="2">Uncharacterized protein</fullName>
    </submittedName>
</protein>